<gene>
    <name evidence="1" type="ORF">HLH13_07545</name>
</gene>
<accession>A0ABX1V1R3</accession>
<dbReference type="RefSeq" id="WP_171544277.1">
    <property type="nucleotide sequence ID" value="NZ_JABERG010000009.1"/>
</dbReference>
<evidence type="ECO:0000313" key="2">
    <source>
        <dbReference type="Proteomes" id="UP000546536"/>
    </source>
</evidence>
<comment type="caution">
    <text evidence="1">The sequence shown here is derived from an EMBL/GenBank/DDBJ whole genome shotgun (WGS) entry which is preliminary data.</text>
</comment>
<reference evidence="1 2" key="1">
    <citation type="submission" date="2020-04" db="EMBL/GenBank/DDBJ databases">
        <title>Acinetobacter Taxon 24.</title>
        <authorList>
            <person name="Nemec A."/>
            <person name="Radolfova-Krizova L."/>
            <person name="Higgins P.G."/>
            <person name="Spanelova P."/>
        </authorList>
    </citation>
    <scope>NUCLEOTIDE SEQUENCE [LARGE SCALE GENOMIC DNA]</scope>
    <source>
        <strain evidence="1 2">ANC 4279</strain>
    </source>
</reference>
<organism evidence="1 2">
    <name type="scientific">Acinetobacter terrae</name>
    <dbReference type="NCBI Taxonomy" id="2731247"/>
    <lineage>
        <taxon>Bacteria</taxon>
        <taxon>Pseudomonadati</taxon>
        <taxon>Pseudomonadota</taxon>
        <taxon>Gammaproteobacteria</taxon>
        <taxon>Moraxellales</taxon>
        <taxon>Moraxellaceae</taxon>
        <taxon>Acinetobacter</taxon>
        <taxon>Acinetobacter Taxon 24</taxon>
    </lineage>
</organism>
<protein>
    <submittedName>
        <fullName evidence="1">Uncharacterized protein</fullName>
    </submittedName>
</protein>
<keyword evidence="2" id="KW-1185">Reference proteome</keyword>
<proteinExistence type="predicted"/>
<evidence type="ECO:0000313" key="1">
    <source>
        <dbReference type="EMBL" id="NNH87565.1"/>
    </source>
</evidence>
<dbReference type="EMBL" id="JABERG010000009">
    <property type="protein sequence ID" value="NNH87565.1"/>
    <property type="molecule type" value="Genomic_DNA"/>
</dbReference>
<dbReference type="Proteomes" id="UP000546536">
    <property type="component" value="Unassembled WGS sequence"/>
</dbReference>
<sequence>MSSLISGSSNIDIGAIAGLVGKLICGLIGGSSNIDVGALTDLLGSLSEGGSNGIDLSGLLGNLNNGSTLDLGGIIEGAGQLIGDTPTALLSVADLLQGNSSLGNIDLGNIAPGITDSIHKTLGISMLPSYDAASLPTPTPSLELDQPIVFG</sequence>
<name>A0ABX1V1R3_9GAMM</name>